<sequence length="85" mass="8484">MRAAKLSCISCLKLAVPCASCRSKASMRTIRVSIVVGSAGSAAMLFEAMTCSKLASCSASTWTTAMVGVDGCGMLASGTAAVADV</sequence>
<dbReference type="Proteomes" id="UP001497516">
    <property type="component" value="Chromosome 7"/>
</dbReference>
<evidence type="ECO:0000313" key="1">
    <source>
        <dbReference type="EMBL" id="CAL1401102.1"/>
    </source>
</evidence>
<gene>
    <name evidence="1" type="ORF">LTRI10_LOCUS41181</name>
</gene>
<dbReference type="AlphaFoldDB" id="A0AAV2FSY1"/>
<accession>A0AAV2FSY1</accession>
<organism evidence="1 2">
    <name type="scientific">Linum trigynum</name>
    <dbReference type="NCBI Taxonomy" id="586398"/>
    <lineage>
        <taxon>Eukaryota</taxon>
        <taxon>Viridiplantae</taxon>
        <taxon>Streptophyta</taxon>
        <taxon>Embryophyta</taxon>
        <taxon>Tracheophyta</taxon>
        <taxon>Spermatophyta</taxon>
        <taxon>Magnoliopsida</taxon>
        <taxon>eudicotyledons</taxon>
        <taxon>Gunneridae</taxon>
        <taxon>Pentapetalae</taxon>
        <taxon>rosids</taxon>
        <taxon>fabids</taxon>
        <taxon>Malpighiales</taxon>
        <taxon>Linaceae</taxon>
        <taxon>Linum</taxon>
    </lineage>
</organism>
<keyword evidence="2" id="KW-1185">Reference proteome</keyword>
<protein>
    <recommendedName>
        <fullName evidence="3">Secreted protein</fullName>
    </recommendedName>
</protein>
<evidence type="ECO:0008006" key="3">
    <source>
        <dbReference type="Google" id="ProtNLM"/>
    </source>
</evidence>
<reference evidence="1 2" key="1">
    <citation type="submission" date="2024-04" db="EMBL/GenBank/DDBJ databases">
        <authorList>
            <person name="Fracassetti M."/>
        </authorList>
    </citation>
    <scope>NUCLEOTIDE SEQUENCE [LARGE SCALE GENOMIC DNA]</scope>
</reference>
<evidence type="ECO:0000313" key="2">
    <source>
        <dbReference type="Proteomes" id="UP001497516"/>
    </source>
</evidence>
<dbReference type="EMBL" id="OZ034820">
    <property type="protein sequence ID" value="CAL1401102.1"/>
    <property type="molecule type" value="Genomic_DNA"/>
</dbReference>
<proteinExistence type="predicted"/>
<name>A0AAV2FSY1_9ROSI</name>